<keyword evidence="1" id="KW-0732">Signal</keyword>
<gene>
    <name evidence="2" type="ORF">H0H81_012155</name>
</gene>
<evidence type="ECO:0000256" key="1">
    <source>
        <dbReference type="SAM" id="SignalP"/>
    </source>
</evidence>
<proteinExistence type="predicted"/>
<feature type="chain" id="PRO_5040106247" evidence="1">
    <location>
        <begin position="24"/>
        <end position="236"/>
    </location>
</feature>
<organism evidence="2 3">
    <name type="scientific">Sphagnurus paluster</name>
    <dbReference type="NCBI Taxonomy" id="117069"/>
    <lineage>
        <taxon>Eukaryota</taxon>
        <taxon>Fungi</taxon>
        <taxon>Dikarya</taxon>
        <taxon>Basidiomycota</taxon>
        <taxon>Agaricomycotina</taxon>
        <taxon>Agaricomycetes</taxon>
        <taxon>Agaricomycetidae</taxon>
        <taxon>Agaricales</taxon>
        <taxon>Tricholomatineae</taxon>
        <taxon>Lyophyllaceae</taxon>
        <taxon>Sphagnurus</taxon>
    </lineage>
</organism>
<reference evidence="2" key="2">
    <citation type="submission" date="2021-10" db="EMBL/GenBank/DDBJ databases">
        <title>Phylogenomics reveals ancestral predisposition of the termite-cultivated fungus Termitomyces towards a domesticated lifestyle.</title>
        <authorList>
            <person name="Auxier B."/>
            <person name="Grum-Grzhimaylo A."/>
            <person name="Cardenas M.E."/>
            <person name="Lodge J.D."/>
            <person name="Laessoe T."/>
            <person name="Pedersen O."/>
            <person name="Smith M.E."/>
            <person name="Kuyper T.W."/>
            <person name="Franco-Molano E.A."/>
            <person name="Baroni T.J."/>
            <person name="Aanen D.K."/>
        </authorList>
    </citation>
    <scope>NUCLEOTIDE SEQUENCE</scope>
    <source>
        <strain evidence="2">D49</strain>
    </source>
</reference>
<accession>A0A9P7K673</accession>
<dbReference type="Proteomes" id="UP000717328">
    <property type="component" value="Unassembled WGS sequence"/>
</dbReference>
<comment type="caution">
    <text evidence="2">The sequence shown here is derived from an EMBL/GenBank/DDBJ whole genome shotgun (WGS) entry which is preliminary data.</text>
</comment>
<dbReference type="AlphaFoldDB" id="A0A9P7K673"/>
<keyword evidence="3" id="KW-1185">Reference proteome</keyword>
<protein>
    <submittedName>
        <fullName evidence="2">Uncharacterized protein</fullName>
    </submittedName>
</protein>
<sequence length="236" mass="24902">MLSIRTVFKFVCAVTTFASLVSAAPHRASEVAEVLNVVPSGTTLKADPSSVGFPNVVAPSDTTAKSQEGLLSKIVEGIDILSRHDSDILSLYEILVEVDHQLIDLYIELTTVIDTKIGMQAQAVVDIIARAKFVLDGALVDAESIIGQPTDSILSHNRKTLCGLFTCALRGAGTASSDVVHSAVSSASIVFAELLGLILILIDGLYEAVLPFRSAITDLCDSAKLHAVVEVLNGKS</sequence>
<reference evidence="2" key="1">
    <citation type="submission" date="2021-02" db="EMBL/GenBank/DDBJ databases">
        <authorList>
            <person name="Nieuwenhuis M."/>
            <person name="Van De Peppel L.J.J."/>
        </authorList>
    </citation>
    <scope>NUCLEOTIDE SEQUENCE</scope>
    <source>
        <strain evidence="2">D49</strain>
    </source>
</reference>
<name>A0A9P7K673_9AGAR</name>
<dbReference type="EMBL" id="JABCKI010005758">
    <property type="protein sequence ID" value="KAG5638518.1"/>
    <property type="molecule type" value="Genomic_DNA"/>
</dbReference>
<evidence type="ECO:0000313" key="2">
    <source>
        <dbReference type="EMBL" id="KAG5638518.1"/>
    </source>
</evidence>
<evidence type="ECO:0000313" key="3">
    <source>
        <dbReference type="Proteomes" id="UP000717328"/>
    </source>
</evidence>
<feature type="signal peptide" evidence="1">
    <location>
        <begin position="1"/>
        <end position="23"/>
    </location>
</feature>